<accession>A0ABX2EVW9</accession>
<evidence type="ECO:0000256" key="1">
    <source>
        <dbReference type="SAM" id="Phobius"/>
    </source>
</evidence>
<feature type="transmembrane region" description="Helical" evidence="1">
    <location>
        <begin position="114"/>
        <end position="135"/>
    </location>
</feature>
<proteinExistence type="predicted"/>
<keyword evidence="1" id="KW-1133">Transmembrane helix</keyword>
<keyword evidence="1" id="KW-0472">Membrane</keyword>
<dbReference type="Proteomes" id="UP000763557">
    <property type="component" value="Unassembled WGS sequence"/>
</dbReference>
<keyword evidence="1" id="KW-0812">Transmembrane</keyword>
<gene>
    <name evidence="2" type="ORF">GC106_1090</name>
</gene>
<feature type="transmembrane region" description="Helical" evidence="1">
    <location>
        <begin position="21"/>
        <end position="39"/>
    </location>
</feature>
<protein>
    <submittedName>
        <fullName evidence="2">Uncharacterized protein</fullName>
    </submittedName>
</protein>
<dbReference type="EMBL" id="JAAATY010000001">
    <property type="protein sequence ID" value="NRN62908.1"/>
    <property type="molecule type" value="Genomic_DNA"/>
</dbReference>
<keyword evidence="3" id="KW-1185">Reference proteome</keyword>
<comment type="caution">
    <text evidence="2">The sequence shown here is derived from an EMBL/GenBank/DDBJ whole genome shotgun (WGS) entry which is preliminary data.</text>
</comment>
<sequence>MTVPNRGAARVRELAEVSRPGFAVGFLAGSVAGLMALIVGQPIGWAMVSALALGLPLGLLGAVYSVLIALGKVRLGGFAPACLFWLIGFPLSRLSQEVLTRLVLTGELGGPPDVLGFLAYQGLISAGFAFGFLWMHERLAPRWWHRMSGQNPTALRVYDRYASHARVMWEAREARKRRREASKAR</sequence>
<evidence type="ECO:0000313" key="2">
    <source>
        <dbReference type="EMBL" id="NRN62908.1"/>
    </source>
</evidence>
<feature type="transmembrane region" description="Helical" evidence="1">
    <location>
        <begin position="75"/>
        <end position="94"/>
    </location>
</feature>
<dbReference type="RefSeq" id="WP_173123185.1">
    <property type="nucleotide sequence ID" value="NZ_CBCSGW010000022.1"/>
</dbReference>
<evidence type="ECO:0000313" key="3">
    <source>
        <dbReference type="Proteomes" id="UP000763557"/>
    </source>
</evidence>
<reference evidence="2 3" key="1">
    <citation type="submission" date="2020-01" db="EMBL/GenBank/DDBJ databases">
        <title>Kibdelosporangium persica a novel Actinomycetes from a hot desert in Iran.</title>
        <authorList>
            <person name="Safaei N."/>
            <person name="Zaburannyi N."/>
            <person name="Mueller R."/>
            <person name="Wink J."/>
        </authorList>
    </citation>
    <scope>NUCLEOTIDE SEQUENCE [LARGE SCALE GENOMIC DNA]</scope>
    <source>
        <strain evidence="2 3">4NS15</strain>
    </source>
</reference>
<feature type="transmembrane region" description="Helical" evidence="1">
    <location>
        <begin position="45"/>
        <end position="68"/>
    </location>
</feature>
<name>A0ABX2EVW9_9PSEU</name>
<organism evidence="2 3">
    <name type="scientific">Kibdelosporangium persicum</name>
    <dbReference type="NCBI Taxonomy" id="2698649"/>
    <lineage>
        <taxon>Bacteria</taxon>
        <taxon>Bacillati</taxon>
        <taxon>Actinomycetota</taxon>
        <taxon>Actinomycetes</taxon>
        <taxon>Pseudonocardiales</taxon>
        <taxon>Pseudonocardiaceae</taxon>
        <taxon>Kibdelosporangium</taxon>
    </lineage>
</organism>